<sequence>MNQLLRSDSNVKRERDEDEVDENLLASLHETPSDARKQKTEDDDKSTSKRWTPEQDDALRKAVEEFGQRNWKSIASRVPGRNHAQCLQRWNKVLKPGLVKGHWSYEEDSILERMVLQGCHSWSEVSANIPGRTAKQCRERWRNHLDPSINKAPFTPQEDMTIQQAYESLGNRWTQIAELLPGRTEDAVKVRWKALNPNQKTNAKPGRPRLMPGMPTGKNRSTAPPNPDDVAATLMGPPVPQIGTPMYGYPAAPPMYDPTMAMPVMDPSHMGLMPNPAMAPQHAAASPVNVTYAHEQPPAASHEFPEPSVEPLGDDVADVTSKDAAILKELLRSHSNSLLSFGSTRGLGSLQDMSPDELLASGELDEMLKAISLANNDGATAPDASLTASATASSARSSLRLSSSLSDGKSLSKLMESLGSQDRHIFQDLIDELRSTGGGAPGQIDSATLPQDPNVYNRIPSGIDPSLLHSLDYEDRQGLLSSSEGGLTASLASGLTSNTDLDDLLDSDLMRPIRKGRKI</sequence>
<accession>A0AAD5LYL0</accession>
<dbReference type="GO" id="GO:0019185">
    <property type="term" value="C:snRNA-activating protein complex"/>
    <property type="evidence" value="ECO:0007669"/>
    <property type="project" value="TreeGrafter"/>
</dbReference>
<feature type="region of interest" description="Disordered" evidence="5">
    <location>
        <begin position="1"/>
        <end position="56"/>
    </location>
</feature>
<evidence type="ECO:0000313" key="9">
    <source>
        <dbReference type="Proteomes" id="UP001209570"/>
    </source>
</evidence>
<dbReference type="AlphaFoldDB" id="A0AAD5LYL0"/>
<proteinExistence type="predicted"/>
<gene>
    <name evidence="8" type="ORF">P43SY_004055</name>
</gene>
<keyword evidence="1" id="KW-0805">Transcription regulation</keyword>
<feature type="domain" description="Myb-like" evidence="6">
    <location>
        <begin position="43"/>
        <end position="94"/>
    </location>
</feature>
<feature type="domain" description="Myb-like" evidence="6">
    <location>
        <begin position="146"/>
        <end position="196"/>
    </location>
</feature>
<dbReference type="SMART" id="SM00717">
    <property type="entry name" value="SANT"/>
    <property type="match status" value="3"/>
</dbReference>
<dbReference type="Gene3D" id="1.10.10.60">
    <property type="entry name" value="Homeodomain-like"/>
    <property type="match status" value="3"/>
</dbReference>
<name>A0AAD5LYL0_PYTIN</name>
<dbReference type="GO" id="GO:0042795">
    <property type="term" value="P:snRNA transcription by RNA polymerase II"/>
    <property type="evidence" value="ECO:0007669"/>
    <property type="project" value="TreeGrafter"/>
</dbReference>
<keyword evidence="4" id="KW-0539">Nucleus</keyword>
<dbReference type="PANTHER" id="PTHR46621:SF1">
    <property type="entry name" value="SNRNA-ACTIVATING PROTEIN COMPLEX SUBUNIT 4"/>
    <property type="match status" value="1"/>
</dbReference>
<dbReference type="InterPro" id="IPR001005">
    <property type="entry name" value="SANT/Myb"/>
</dbReference>
<feature type="domain" description="HTH myb-type" evidence="7">
    <location>
        <begin position="50"/>
        <end position="98"/>
    </location>
</feature>
<dbReference type="CDD" id="cd00167">
    <property type="entry name" value="SANT"/>
    <property type="match status" value="3"/>
</dbReference>
<dbReference type="GO" id="GO:0001006">
    <property type="term" value="F:RNA polymerase III type 3 promoter sequence-specific DNA binding"/>
    <property type="evidence" value="ECO:0007669"/>
    <property type="project" value="TreeGrafter"/>
</dbReference>
<keyword evidence="9" id="KW-1185">Reference proteome</keyword>
<protein>
    <recommendedName>
        <fullName evidence="10">Myb-like DNA-binding protein</fullName>
    </recommendedName>
</protein>
<evidence type="ECO:0000259" key="6">
    <source>
        <dbReference type="PROSITE" id="PS50090"/>
    </source>
</evidence>
<evidence type="ECO:0000256" key="3">
    <source>
        <dbReference type="ARBA" id="ARBA00023163"/>
    </source>
</evidence>
<evidence type="ECO:0000259" key="7">
    <source>
        <dbReference type="PROSITE" id="PS51294"/>
    </source>
</evidence>
<evidence type="ECO:0000313" key="8">
    <source>
        <dbReference type="EMBL" id="KAJ0397994.1"/>
    </source>
</evidence>
<dbReference type="InterPro" id="IPR009057">
    <property type="entry name" value="Homeodomain-like_sf"/>
</dbReference>
<organism evidence="8 9">
    <name type="scientific">Pythium insidiosum</name>
    <name type="common">Pythiosis disease agent</name>
    <dbReference type="NCBI Taxonomy" id="114742"/>
    <lineage>
        <taxon>Eukaryota</taxon>
        <taxon>Sar</taxon>
        <taxon>Stramenopiles</taxon>
        <taxon>Oomycota</taxon>
        <taxon>Peronosporomycetes</taxon>
        <taxon>Pythiales</taxon>
        <taxon>Pythiaceae</taxon>
        <taxon>Pythium</taxon>
    </lineage>
</organism>
<evidence type="ECO:0008006" key="10">
    <source>
        <dbReference type="Google" id="ProtNLM"/>
    </source>
</evidence>
<dbReference type="Pfam" id="PF13921">
    <property type="entry name" value="Myb_DNA-bind_6"/>
    <property type="match status" value="1"/>
</dbReference>
<dbReference type="Proteomes" id="UP001209570">
    <property type="component" value="Unassembled WGS sequence"/>
</dbReference>
<feature type="domain" description="Myb-like" evidence="6">
    <location>
        <begin position="95"/>
        <end position="145"/>
    </location>
</feature>
<dbReference type="PROSITE" id="PS50090">
    <property type="entry name" value="MYB_LIKE"/>
    <property type="match status" value="3"/>
</dbReference>
<dbReference type="Pfam" id="PF00249">
    <property type="entry name" value="Myb_DNA-binding"/>
    <property type="match status" value="1"/>
</dbReference>
<evidence type="ECO:0000256" key="2">
    <source>
        <dbReference type="ARBA" id="ARBA00023125"/>
    </source>
</evidence>
<evidence type="ECO:0000256" key="4">
    <source>
        <dbReference type="ARBA" id="ARBA00023242"/>
    </source>
</evidence>
<keyword evidence="3" id="KW-0804">Transcription</keyword>
<feature type="region of interest" description="Disordered" evidence="5">
    <location>
        <begin position="198"/>
        <end position="224"/>
    </location>
</feature>
<feature type="domain" description="HTH myb-type" evidence="7">
    <location>
        <begin position="99"/>
        <end position="145"/>
    </location>
</feature>
<feature type="domain" description="HTH myb-type" evidence="7">
    <location>
        <begin position="146"/>
        <end position="200"/>
    </location>
</feature>
<dbReference type="InterPro" id="IPR051575">
    <property type="entry name" value="Myb-like_DNA-bd"/>
</dbReference>
<dbReference type="InterPro" id="IPR017930">
    <property type="entry name" value="Myb_dom"/>
</dbReference>
<dbReference type="EMBL" id="JAKCXM010000231">
    <property type="protein sequence ID" value="KAJ0397994.1"/>
    <property type="molecule type" value="Genomic_DNA"/>
</dbReference>
<dbReference type="PROSITE" id="PS51294">
    <property type="entry name" value="HTH_MYB"/>
    <property type="match status" value="3"/>
</dbReference>
<comment type="caution">
    <text evidence="8">The sequence shown here is derived from an EMBL/GenBank/DDBJ whole genome shotgun (WGS) entry which is preliminary data.</text>
</comment>
<dbReference type="GO" id="GO:0000978">
    <property type="term" value="F:RNA polymerase II cis-regulatory region sequence-specific DNA binding"/>
    <property type="evidence" value="ECO:0007669"/>
    <property type="project" value="TreeGrafter"/>
</dbReference>
<keyword evidence="2" id="KW-0238">DNA-binding</keyword>
<reference evidence="8" key="1">
    <citation type="submission" date="2021-12" db="EMBL/GenBank/DDBJ databases">
        <title>Prjna785345.</title>
        <authorList>
            <person name="Rujirawat T."/>
            <person name="Krajaejun T."/>
        </authorList>
    </citation>
    <scope>NUCLEOTIDE SEQUENCE</scope>
    <source>
        <strain evidence="8">Pi057C3</strain>
    </source>
</reference>
<dbReference type="PANTHER" id="PTHR46621">
    <property type="entry name" value="SNRNA-ACTIVATING PROTEIN COMPLEX SUBUNIT 4"/>
    <property type="match status" value="1"/>
</dbReference>
<dbReference type="SUPFAM" id="SSF46689">
    <property type="entry name" value="Homeodomain-like"/>
    <property type="match status" value="2"/>
</dbReference>
<dbReference type="GO" id="GO:0042796">
    <property type="term" value="P:snRNA transcription by RNA polymerase III"/>
    <property type="evidence" value="ECO:0007669"/>
    <property type="project" value="TreeGrafter"/>
</dbReference>
<evidence type="ECO:0000256" key="5">
    <source>
        <dbReference type="SAM" id="MobiDB-lite"/>
    </source>
</evidence>
<dbReference type="FunFam" id="1.10.10.60:FF:000016">
    <property type="entry name" value="Transcriptional activator Myb isoform A"/>
    <property type="match status" value="1"/>
</dbReference>
<feature type="compositionally biased region" description="Basic and acidic residues" evidence="5">
    <location>
        <begin position="31"/>
        <end position="56"/>
    </location>
</feature>
<evidence type="ECO:0000256" key="1">
    <source>
        <dbReference type="ARBA" id="ARBA00023015"/>
    </source>
</evidence>